<sequence>MNLTDELYNHFGFSSFRTGQEDVISSVLNGKDTLALLPTGTGKSLCYQLPGYLMTGAVLIVSPLLSLMQDQVDQFRMMGEKKVIALNSFLTFQERKKLLNTLHLYRFIYISPEMLTNEFVLEKIKKLNITLFVVDEAHCISQWGHDFRPDYLNLHEVRALLGNPVTLALTATATEEVREDIIKYLRLKRVNQLIFSVDRPNISLTVDKVRNHQMKVKKLLYLVKHLQKPGIIYFSSKRLAEEIAQLLRNEGIGNIAAYHAGMEQEQRILIQQQFLNDQIQIICATSAFGMGVNKDNIRFVIHFHMPYQLESYLQEIGRAGRDGEQSIAILLYASGDELIPLQMFDQELPTDSQIEQFYNLSDERKKHVDLLNLSEIQHRFLIYYSKLSEEQSILINKVKKIRDSRIQYKQLKLKDMIKWLKSTSCRRKDILEYFNETQTLQIHNCCDNCGIQMEEFEMEIVESINEEQQKTWQSMLGHLLLRGEK</sequence>
<dbReference type="GO" id="GO:0005737">
    <property type="term" value="C:cytoplasm"/>
    <property type="evidence" value="ECO:0007669"/>
    <property type="project" value="TreeGrafter"/>
</dbReference>
<reference evidence="9 10" key="1">
    <citation type="submission" date="2017-01" db="EMBL/GenBank/DDBJ databases">
        <title>Draft genome sequence of Bacillus oleronius.</title>
        <authorList>
            <person name="Allam M."/>
        </authorList>
    </citation>
    <scope>NUCLEOTIDE SEQUENCE [LARGE SCALE GENOMIC DNA]</scope>
    <source>
        <strain evidence="9 10">DSM 9356</strain>
    </source>
</reference>
<dbReference type="InterPro" id="IPR032284">
    <property type="entry name" value="RecQ_Zn-bd"/>
</dbReference>
<dbReference type="PROSITE" id="PS51192">
    <property type="entry name" value="HELICASE_ATP_BIND_1"/>
    <property type="match status" value="1"/>
</dbReference>
<dbReference type="AlphaFoldDB" id="A0A8E2LC02"/>
<dbReference type="NCBIfam" id="TIGR00614">
    <property type="entry name" value="recQ_fam"/>
    <property type="match status" value="1"/>
</dbReference>
<dbReference type="GO" id="GO:0006281">
    <property type="term" value="P:DNA repair"/>
    <property type="evidence" value="ECO:0007669"/>
    <property type="project" value="TreeGrafter"/>
</dbReference>
<dbReference type="GO" id="GO:0006310">
    <property type="term" value="P:DNA recombination"/>
    <property type="evidence" value="ECO:0007669"/>
    <property type="project" value="InterPro"/>
</dbReference>
<dbReference type="EMBL" id="MTLA01000307">
    <property type="protein sequence ID" value="OOP66490.1"/>
    <property type="molecule type" value="Genomic_DNA"/>
</dbReference>
<evidence type="ECO:0000313" key="10">
    <source>
        <dbReference type="Proteomes" id="UP000189761"/>
    </source>
</evidence>
<proteinExistence type="predicted"/>
<dbReference type="PROSITE" id="PS51194">
    <property type="entry name" value="HELICASE_CTER"/>
    <property type="match status" value="1"/>
</dbReference>
<evidence type="ECO:0000256" key="3">
    <source>
        <dbReference type="ARBA" id="ARBA00022806"/>
    </source>
</evidence>
<gene>
    <name evidence="9" type="ORF">BWZ43_20720</name>
</gene>
<feature type="domain" description="Helicase C-terminal" evidence="8">
    <location>
        <begin position="215"/>
        <end position="372"/>
    </location>
</feature>
<dbReference type="PANTHER" id="PTHR13710">
    <property type="entry name" value="DNA HELICASE RECQ FAMILY MEMBER"/>
    <property type="match status" value="1"/>
</dbReference>
<dbReference type="InterPro" id="IPR004589">
    <property type="entry name" value="DNA_helicase_ATP-dep_RecQ"/>
</dbReference>
<evidence type="ECO:0000313" key="9">
    <source>
        <dbReference type="EMBL" id="OOP66490.1"/>
    </source>
</evidence>
<evidence type="ECO:0000256" key="5">
    <source>
        <dbReference type="ARBA" id="ARBA00044535"/>
    </source>
</evidence>
<dbReference type="GO" id="GO:0003676">
    <property type="term" value="F:nucleic acid binding"/>
    <property type="evidence" value="ECO:0007669"/>
    <property type="project" value="InterPro"/>
</dbReference>
<feature type="domain" description="Helicase ATP-binding" evidence="7">
    <location>
        <begin position="24"/>
        <end position="191"/>
    </location>
</feature>
<dbReference type="GO" id="GO:0009378">
    <property type="term" value="F:four-way junction helicase activity"/>
    <property type="evidence" value="ECO:0007669"/>
    <property type="project" value="TreeGrafter"/>
</dbReference>
<evidence type="ECO:0000259" key="7">
    <source>
        <dbReference type="PROSITE" id="PS51192"/>
    </source>
</evidence>
<dbReference type="InterPro" id="IPR011545">
    <property type="entry name" value="DEAD/DEAH_box_helicase_dom"/>
</dbReference>
<dbReference type="SMART" id="SM00490">
    <property type="entry name" value="HELICc"/>
    <property type="match status" value="1"/>
</dbReference>
<comment type="caution">
    <text evidence="9">The sequence shown here is derived from an EMBL/GenBank/DDBJ whole genome shotgun (WGS) entry which is preliminary data.</text>
</comment>
<accession>A0A8E2LC02</accession>
<dbReference type="FunFam" id="3.40.50.300:FF:001363">
    <property type="entry name" value="ATP-dependent DNA helicase RecQ"/>
    <property type="match status" value="1"/>
</dbReference>
<dbReference type="InterPro" id="IPR014001">
    <property type="entry name" value="Helicase_ATP-bd"/>
</dbReference>
<keyword evidence="4" id="KW-0067">ATP-binding</keyword>
<dbReference type="GO" id="GO:0016787">
    <property type="term" value="F:hydrolase activity"/>
    <property type="evidence" value="ECO:0007669"/>
    <property type="project" value="UniProtKB-KW"/>
</dbReference>
<dbReference type="SMART" id="SM00487">
    <property type="entry name" value="DEXDc"/>
    <property type="match status" value="1"/>
</dbReference>
<evidence type="ECO:0000256" key="4">
    <source>
        <dbReference type="ARBA" id="ARBA00022840"/>
    </source>
</evidence>
<name>A0A8E2LC02_9BACI</name>
<evidence type="ECO:0000256" key="2">
    <source>
        <dbReference type="ARBA" id="ARBA00022801"/>
    </source>
</evidence>
<dbReference type="InterPro" id="IPR001650">
    <property type="entry name" value="Helicase_C-like"/>
</dbReference>
<dbReference type="Pfam" id="PF00271">
    <property type="entry name" value="Helicase_C"/>
    <property type="match status" value="1"/>
</dbReference>
<dbReference type="GO" id="GO:0005524">
    <property type="term" value="F:ATP binding"/>
    <property type="evidence" value="ECO:0007669"/>
    <property type="project" value="UniProtKB-KW"/>
</dbReference>
<dbReference type="CDD" id="cd17920">
    <property type="entry name" value="DEXHc_RecQ"/>
    <property type="match status" value="1"/>
</dbReference>
<dbReference type="SUPFAM" id="SSF52540">
    <property type="entry name" value="P-loop containing nucleoside triphosphate hydrolases"/>
    <property type="match status" value="1"/>
</dbReference>
<dbReference type="Pfam" id="PF16124">
    <property type="entry name" value="RecQ_Zn_bind"/>
    <property type="match status" value="1"/>
</dbReference>
<evidence type="ECO:0000256" key="1">
    <source>
        <dbReference type="ARBA" id="ARBA00022741"/>
    </source>
</evidence>
<protein>
    <recommendedName>
        <fullName evidence="5">ATP-dependent DNA helicase RecQ</fullName>
    </recommendedName>
    <alternativeName>
        <fullName evidence="6">DNA 3'-5' helicase RecQ</fullName>
    </alternativeName>
</protein>
<dbReference type="Gene3D" id="3.40.50.300">
    <property type="entry name" value="P-loop containing nucleotide triphosphate hydrolases"/>
    <property type="match status" value="2"/>
</dbReference>
<dbReference type="GO" id="GO:0043138">
    <property type="term" value="F:3'-5' DNA helicase activity"/>
    <property type="evidence" value="ECO:0007669"/>
    <property type="project" value="TreeGrafter"/>
</dbReference>
<dbReference type="Proteomes" id="UP000189761">
    <property type="component" value="Unassembled WGS sequence"/>
</dbReference>
<evidence type="ECO:0000259" key="8">
    <source>
        <dbReference type="PROSITE" id="PS51194"/>
    </source>
</evidence>
<evidence type="ECO:0000256" key="6">
    <source>
        <dbReference type="ARBA" id="ARBA00044550"/>
    </source>
</evidence>
<keyword evidence="3 9" id="KW-0347">Helicase</keyword>
<keyword evidence="1" id="KW-0547">Nucleotide-binding</keyword>
<dbReference type="PANTHER" id="PTHR13710:SF84">
    <property type="entry name" value="ATP-DEPENDENT DNA HELICASE RECS-RELATED"/>
    <property type="match status" value="1"/>
</dbReference>
<dbReference type="GO" id="GO:0030894">
    <property type="term" value="C:replisome"/>
    <property type="evidence" value="ECO:0007669"/>
    <property type="project" value="TreeGrafter"/>
</dbReference>
<dbReference type="GO" id="GO:0043590">
    <property type="term" value="C:bacterial nucleoid"/>
    <property type="evidence" value="ECO:0007669"/>
    <property type="project" value="TreeGrafter"/>
</dbReference>
<keyword evidence="2" id="KW-0378">Hydrolase</keyword>
<dbReference type="RefSeq" id="WP_078111096.1">
    <property type="nucleotide sequence ID" value="NZ_CP065424.1"/>
</dbReference>
<organism evidence="9 10">
    <name type="scientific">Heyndrickxia oleronia</name>
    <dbReference type="NCBI Taxonomy" id="38875"/>
    <lineage>
        <taxon>Bacteria</taxon>
        <taxon>Bacillati</taxon>
        <taxon>Bacillota</taxon>
        <taxon>Bacilli</taxon>
        <taxon>Bacillales</taxon>
        <taxon>Bacillaceae</taxon>
        <taxon>Heyndrickxia</taxon>
    </lineage>
</organism>
<dbReference type="InterPro" id="IPR027417">
    <property type="entry name" value="P-loop_NTPase"/>
</dbReference>
<keyword evidence="10" id="KW-1185">Reference proteome</keyword>
<dbReference type="Pfam" id="PF00270">
    <property type="entry name" value="DEAD"/>
    <property type="match status" value="1"/>
</dbReference>